<evidence type="ECO:0000256" key="8">
    <source>
        <dbReference type="ARBA" id="ARBA00023170"/>
    </source>
</evidence>
<keyword evidence="6 11" id="KW-0798">TonB box</keyword>
<dbReference type="InterPro" id="IPR012910">
    <property type="entry name" value="Plug_dom"/>
</dbReference>
<feature type="domain" description="TonB-dependent receptor-like beta-barrel" evidence="13">
    <location>
        <begin position="171"/>
        <end position="650"/>
    </location>
</feature>
<evidence type="ECO:0000256" key="12">
    <source>
        <dbReference type="SAM" id="SignalP"/>
    </source>
</evidence>
<proteinExistence type="inferred from homology"/>
<evidence type="ECO:0000313" key="15">
    <source>
        <dbReference type="EMBL" id="WCL55040.1"/>
    </source>
</evidence>
<dbReference type="SUPFAM" id="SSF56935">
    <property type="entry name" value="Porins"/>
    <property type="match status" value="1"/>
</dbReference>
<keyword evidence="7 10" id="KW-0472">Membrane</keyword>
<dbReference type="GO" id="GO:0015344">
    <property type="term" value="F:siderophore uptake transmembrane transporter activity"/>
    <property type="evidence" value="ECO:0007669"/>
    <property type="project" value="TreeGrafter"/>
</dbReference>
<keyword evidence="9 10" id="KW-0998">Cell outer membrane</keyword>
<evidence type="ECO:0000256" key="1">
    <source>
        <dbReference type="ARBA" id="ARBA00004571"/>
    </source>
</evidence>
<evidence type="ECO:0000256" key="5">
    <source>
        <dbReference type="ARBA" id="ARBA00022729"/>
    </source>
</evidence>
<dbReference type="PROSITE" id="PS52016">
    <property type="entry name" value="TONB_DEPENDENT_REC_3"/>
    <property type="match status" value="1"/>
</dbReference>
<accession>A0AAE9XUU1</accession>
<dbReference type="EMBL" id="CP116805">
    <property type="protein sequence ID" value="WCL55040.1"/>
    <property type="molecule type" value="Genomic_DNA"/>
</dbReference>
<keyword evidence="4 10" id="KW-0812">Transmembrane</keyword>
<dbReference type="Pfam" id="PF00593">
    <property type="entry name" value="TonB_dep_Rec_b-barrel"/>
    <property type="match status" value="1"/>
</dbReference>
<evidence type="ECO:0000259" key="13">
    <source>
        <dbReference type="Pfam" id="PF00593"/>
    </source>
</evidence>
<feature type="chain" id="PRO_5041955256" evidence="12">
    <location>
        <begin position="20"/>
        <end position="681"/>
    </location>
</feature>
<evidence type="ECO:0000256" key="2">
    <source>
        <dbReference type="ARBA" id="ARBA00022448"/>
    </source>
</evidence>
<evidence type="ECO:0000256" key="7">
    <source>
        <dbReference type="ARBA" id="ARBA00023136"/>
    </source>
</evidence>
<evidence type="ECO:0000256" key="9">
    <source>
        <dbReference type="ARBA" id="ARBA00023237"/>
    </source>
</evidence>
<dbReference type="InterPro" id="IPR000531">
    <property type="entry name" value="Beta-barrel_TonB"/>
</dbReference>
<organism evidence="15 16">
    <name type="scientific">Gimibacter soli</name>
    <dbReference type="NCBI Taxonomy" id="3024400"/>
    <lineage>
        <taxon>Bacteria</taxon>
        <taxon>Pseudomonadati</taxon>
        <taxon>Pseudomonadota</taxon>
        <taxon>Alphaproteobacteria</taxon>
        <taxon>Kordiimonadales</taxon>
        <taxon>Temperatibacteraceae</taxon>
        <taxon>Gimibacter</taxon>
    </lineage>
</organism>
<sequence length="681" mass="72960">MQRLVFPSLVSLAVSVVPAAASEIDTVAVVGLRLPVETTGITATRFTAAEIEEMPALRLDDLLRSMPGVGLFRPAGSLSAHPTTQGLNMRGVGANGAGRVLVMLDGVPLSDPFGGWVNWSAIDTADLQSVSVMAGGTPGVFGAQALSGAVLMESRRPEETGGRVAGSYGSFDTQDIGGRLDVAGERASLTLTGGHLATDGFYLVDADRRGEADKRAEHSADHASLRASADVGPATTLDFALRYEAEDRLNGLAGATNRTEGWAGSLRLVHGMAEGRAIEAMVYAQRKDFENVFVAVLDDARELSRPVLDQYDVPARGYGALVRYRMPGLEIGADARLMEGTVNEYFRNLGGGFTRERTAGGEQSILGLYGEATHVADKLTLSATARLDRWRTYNGERVESDLATGDPVLTLDVPDKDGWVWTGRLGASYAATDAIEMKASAYRTWRLPTINEYYRPFRVGNDITEANANLTPETLYGIEAGVAWRPLATVRGEVTLFRTWLHDGVGNVTIGVGPGTFPVAGFIPEGGTLRQRTNIDRSVTDGVAISGEMTLDTNLFLYGAYQYARARVTAAATSPDIVGKPQPLTPRHTLTGRAVWREGDVRLTVEGRYASGQYDDDLATRRLKSTLLFNAGAAWQAGEAVTLRLDAENLFDARVVSALSAAGEETLAARRLVRAGVELRF</sequence>
<keyword evidence="8 15" id="KW-0675">Receptor</keyword>
<dbReference type="GO" id="GO:0009279">
    <property type="term" value="C:cell outer membrane"/>
    <property type="evidence" value="ECO:0007669"/>
    <property type="project" value="UniProtKB-SubCell"/>
</dbReference>
<dbReference type="CDD" id="cd01347">
    <property type="entry name" value="ligand_gated_channel"/>
    <property type="match status" value="1"/>
</dbReference>
<comment type="subcellular location">
    <subcellularLocation>
        <location evidence="1 10">Cell outer membrane</location>
        <topology evidence="1 10">Multi-pass membrane protein</topology>
    </subcellularLocation>
</comment>
<evidence type="ECO:0000313" key="16">
    <source>
        <dbReference type="Proteomes" id="UP001217500"/>
    </source>
</evidence>
<evidence type="ECO:0000256" key="6">
    <source>
        <dbReference type="ARBA" id="ARBA00023077"/>
    </source>
</evidence>
<dbReference type="Pfam" id="PF07715">
    <property type="entry name" value="Plug"/>
    <property type="match status" value="1"/>
</dbReference>
<protein>
    <submittedName>
        <fullName evidence="15">TonB-dependent receptor</fullName>
    </submittedName>
</protein>
<evidence type="ECO:0000256" key="3">
    <source>
        <dbReference type="ARBA" id="ARBA00022452"/>
    </source>
</evidence>
<dbReference type="PANTHER" id="PTHR30069">
    <property type="entry name" value="TONB-DEPENDENT OUTER MEMBRANE RECEPTOR"/>
    <property type="match status" value="1"/>
</dbReference>
<dbReference type="PANTHER" id="PTHR30069:SF29">
    <property type="entry name" value="HEMOGLOBIN AND HEMOGLOBIN-HAPTOGLOBIN-BINDING PROTEIN 1-RELATED"/>
    <property type="match status" value="1"/>
</dbReference>
<evidence type="ECO:0000256" key="10">
    <source>
        <dbReference type="PROSITE-ProRule" id="PRU01360"/>
    </source>
</evidence>
<dbReference type="GO" id="GO:0044718">
    <property type="term" value="P:siderophore transmembrane transport"/>
    <property type="evidence" value="ECO:0007669"/>
    <property type="project" value="TreeGrafter"/>
</dbReference>
<reference evidence="15" key="1">
    <citation type="submission" date="2023-01" db="EMBL/GenBank/DDBJ databases">
        <title>The genome sequence of Kordiimonadaceae bacterium 6D33.</title>
        <authorList>
            <person name="Liu Y."/>
        </authorList>
    </citation>
    <scope>NUCLEOTIDE SEQUENCE</scope>
    <source>
        <strain evidence="15">6D33</strain>
    </source>
</reference>
<feature type="domain" description="TonB-dependent receptor plug" evidence="14">
    <location>
        <begin position="37"/>
        <end position="149"/>
    </location>
</feature>
<evidence type="ECO:0000256" key="4">
    <source>
        <dbReference type="ARBA" id="ARBA00022692"/>
    </source>
</evidence>
<dbReference type="Gene3D" id="2.40.170.20">
    <property type="entry name" value="TonB-dependent receptor, beta-barrel domain"/>
    <property type="match status" value="1"/>
</dbReference>
<dbReference type="InterPro" id="IPR036942">
    <property type="entry name" value="Beta-barrel_TonB_sf"/>
</dbReference>
<gene>
    <name evidence="15" type="ORF">PH603_04610</name>
</gene>
<evidence type="ECO:0000256" key="11">
    <source>
        <dbReference type="RuleBase" id="RU003357"/>
    </source>
</evidence>
<keyword evidence="3 10" id="KW-1134">Transmembrane beta strand</keyword>
<evidence type="ECO:0000259" key="14">
    <source>
        <dbReference type="Pfam" id="PF07715"/>
    </source>
</evidence>
<dbReference type="RefSeq" id="WP_289504794.1">
    <property type="nucleotide sequence ID" value="NZ_CP116805.1"/>
</dbReference>
<dbReference type="InterPro" id="IPR037066">
    <property type="entry name" value="Plug_dom_sf"/>
</dbReference>
<dbReference type="AlphaFoldDB" id="A0AAE9XUU1"/>
<dbReference type="InterPro" id="IPR039426">
    <property type="entry name" value="TonB-dep_rcpt-like"/>
</dbReference>
<name>A0AAE9XUU1_9PROT</name>
<comment type="similarity">
    <text evidence="10 11">Belongs to the TonB-dependent receptor family.</text>
</comment>
<feature type="signal peptide" evidence="12">
    <location>
        <begin position="1"/>
        <end position="19"/>
    </location>
</feature>
<keyword evidence="2 10" id="KW-0813">Transport</keyword>
<dbReference type="Gene3D" id="2.170.130.10">
    <property type="entry name" value="TonB-dependent receptor, plug domain"/>
    <property type="match status" value="1"/>
</dbReference>
<dbReference type="KEGG" id="gso:PH603_04610"/>
<keyword evidence="16" id="KW-1185">Reference proteome</keyword>
<keyword evidence="5 12" id="KW-0732">Signal</keyword>
<dbReference type="Proteomes" id="UP001217500">
    <property type="component" value="Chromosome"/>
</dbReference>